<keyword evidence="4 8" id="KW-0812">Transmembrane</keyword>
<evidence type="ECO:0000256" key="8">
    <source>
        <dbReference type="SAM" id="Phobius"/>
    </source>
</evidence>
<name>A0A2K9P1B8_9FIRM</name>
<dbReference type="GeneID" id="98062306"/>
<accession>A0A2K9P1B8</accession>
<keyword evidence="5" id="KW-0769">Symport</keyword>
<evidence type="ECO:0000256" key="6">
    <source>
        <dbReference type="ARBA" id="ARBA00022989"/>
    </source>
</evidence>
<evidence type="ECO:0000256" key="4">
    <source>
        <dbReference type="ARBA" id="ARBA00022692"/>
    </source>
</evidence>
<protein>
    <submittedName>
        <fullName evidence="9">L-rhamnose-proton symporter</fullName>
    </submittedName>
</protein>
<evidence type="ECO:0000256" key="2">
    <source>
        <dbReference type="ARBA" id="ARBA00022475"/>
    </source>
</evidence>
<feature type="transmembrane region" description="Helical" evidence="8">
    <location>
        <begin position="240"/>
        <end position="260"/>
    </location>
</feature>
<feature type="transmembrane region" description="Helical" evidence="8">
    <location>
        <begin position="92"/>
        <end position="111"/>
    </location>
</feature>
<dbReference type="EMBL" id="CP020991">
    <property type="protein sequence ID" value="AUO19066.1"/>
    <property type="molecule type" value="Genomic_DNA"/>
</dbReference>
<keyword evidence="1" id="KW-0813">Transport</keyword>
<evidence type="ECO:0000256" key="1">
    <source>
        <dbReference type="ARBA" id="ARBA00022448"/>
    </source>
</evidence>
<feature type="transmembrane region" description="Helical" evidence="8">
    <location>
        <begin position="199"/>
        <end position="220"/>
    </location>
</feature>
<evidence type="ECO:0000313" key="9">
    <source>
        <dbReference type="EMBL" id="AUO19066.1"/>
    </source>
</evidence>
<keyword evidence="6 8" id="KW-1133">Transmembrane helix</keyword>
<dbReference type="RefSeq" id="WP_158648914.1">
    <property type="nucleotide sequence ID" value="NZ_CP020991.1"/>
</dbReference>
<feature type="transmembrane region" description="Helical" evidence="8">
    <location>
        <begin position="154"/>
        <end position="174"/>
    </location>
</feature>
<gene>
    <name evidence="9" type="primary">rhaT</name>
    <name evidence="9" type="ORF">B9O19_00890</name>
</gene>
<keyword evidence="2" id="KW-1003">Cell membrane</keyword>
<evidence type="ECO:0000256" key="3">
    <source>
        <dbReference type="ARBA" id="ARBA00022519"/>
    </source>
</evidence>
<keyword evidence="7 8" id="KW-0472">Membrane</keyword>
<dbReference type="GO" id="GO:0016020">
    <property type="term" value="C:membrane"/>
    <property type="evidence" value="ECO:0007669"/>
    <property type="project" value="InterPro"/>
</dbReference>
<feature type="transmembrane region" description="Helical" evidence="8">
    <location>
        <begin position="29"/>
        <end position="51"/>
    </location>
</feature>
<dbReference type="OrthoDB" id="5241629at2"/>
<feature type="transmembrane region" description="Helical" evidence="8">
    <location>
        <begin position="296"/>
        <end position="311"/>
    </location>
</feature>
<sequence length="312" mass="33750">MVVGFALLFAAGIFQGSFGLGYKNYKPFSWAAFWGIYCLLCMVTVIGVAWIQVPSLPEFIKYYKILPVFCGMLWGISAVGFSKAIDKIGMSMVYGISMGISTIVGSVMPMILNSALPVGSDAVKLYIGLILTVIGVIIITVAGVRRDGGAKGSALGYLLSILSGLGSGAMNIGFNGSEVLGYELMALDYSQLAISAVKWLPVLVGGCIMGMIWCICELFIRKEWYTVKLKGSAVRSAKLFIVSMIWYAALLLYGLSIIILGEKYSSVGWILFNALALIISTAWGLKTGEWRNHSKKLLFIGCAVLIAAWMFI</sequence>
<evidence type="ECO:0000256" key="7">
    <source>
        <dbReference type="ARBA" id="ARBA00023136"/>
    </source>
</evidence>
<dbReference type="InterPro" id="IPR004673">
    <property type="entry name" value="L-rhamnose-proton_sym_RhaT"/>
</dbReference>
<dbReference type="AlphaFoldDB" id="A0A2K9P1B8"/>
<evidence type="ECO:0000313" key="10">
    <source>
        <dbReference type="Proteomes" id="UP000235589"/>
    </source>
</evidence>
<proteinExistence type="predicted"/>
<dbReference type="GO" id="GO:0015293">
    <property type="term" value="F:symporter activity"/>
    <property type="evidence" value="ECO:0007669"/>
    <property type="project" value="UniProtKB-KW"/>
</dbReference>
<dbReference type="Proteomes" id="UP000235589">
    <property type="component" value="Chromosome"/>
</dbReference>
<keyword evidence="10" id="KW-1185">Reference proteome</keyword>
<reference evidence="9 10" key="1">
    <citation type="submission" date="2017-04" db="EMBL/GenBank/DDBJ databases">
        <title>Monoglobus pectinilyticus 14 draft genome.</title>
        <authorList>
            <person name="Kim C."/>
            <person name="Rosendale D.I."/>
            <person name="Kelly W.J."/>
            <person name="Tannock G.W."/>
            <person name="Patchett M.L."/>
            <person name="Jordens J.Z."/>
        </authorList>
    </citation>
    <scope>NUCLEOTIDE SEQUENCE [LARGE SCALE GENOMIC DNA]</scope>
    <source>
        <strain evidence="9 10">14</strain>
    </source>
</reference>
<feature type="transmembrane region" description="Helical" evidence="8">
    <location>
        <begin position="266"/>
        <end position="284"/>
    </location>
</feature>
<dbReference type="GO" id="GO:0015153">
    <property type="term" value="F:rhamnose transmembrane transporter activity"/>
    <property type="evidence" value="ECO:0007669"/>
    <property type="project" value="InterPro"/>
</dbReference>
<dbReference type="KEGG" id="mpec:B9O19_00890"/>
<keyword evidence="3" id="KW-0997">Cell inner membrane</keyword>
<organism evidence="9 10">
    <name type="scientific">Monoglobus pectinilyticus</name>
    <dbReference type="NCBI Taxonomy" id="1981510"/>
    <lineage>
        <taxon>Bacteria</taxon>
        <taxon>Bacillati</taxon>
        <taxon>Bacillota</taxon>
        <taxon>Clostridia</taxon>
        <taxon>Monoglobales</taxon>
        <taxon>Monoglobaceae</taxon>
        <taxon>Monoglobus</taxon>
    </lineage>
</organism>
<evidence type="ECO:0000256" key="5">
    <source>
        <dbReference type="ARBA" id="ARBA00022847"/>
    </source>
</evidence>
<feature type="transmembrane region" description="Helical" evidence="8">
    <location>
        <begin position="123"/>
        <end position="142"/>
    </location>
</feature>
<dbReference type="Pfam" id="PF06379">
    <property type="entry name" value="RhaT"/>
    <property type="match status" value="1"/>
</dbReference>